<dbReference type="InterPro" id="IPR023286">
    <property type="entry name" value="ABATE_dom_sf"/>
</dbReference>
<dbReference type="Proteomes" id="UP001501842">
    <property type="component" value="Unassembled WGS sequence"/>
</dbReference>
<evidence type="ECO:0000313" key="3">
    <source>
        <dbReference type="Proteomes" id="UP001501842"/>
    </source>
</evidence>
<dbReference type="Pfam" id="PF11706">
    <property type="entry name" value="zf-CGNR"/>
    <property type="match status" value="1"/>
</dbReference>
<accession>A0ABP6GJ00</accession>
<proteinExistence type="predicted"/>
<dbReference type="EMBL" id="BAAATZ010000006">
    <property type="protein sequence ID" value="GAA2722372.1"/>
    <property type="molecule type" value="Genomic_DNA"/>
</dbReference>
<dbReference type="Gene3D" id="1.10.3300.10">
    <property type="entry name" value="Jann2411-like domain"/>
    <property type="match status" value="1"/>
</dbReference>
<evidence type="ECO:0000313" key="2">
    <source>
        <dbReference type="EMBL" id="GAA2722372.1"/>
    </source>
</evidence>
<dbReference type="PANTHER" id="PTHR35525:SF3">
    <property type="entry name" value="BLL6575 PROTEIN"/>
    <property type="match status" value="1"/>
</dbReference>
<evidence type="ECO:0000259" key="1">
    <source>
        <dbReference type="Pfam" id="PF11706"/>
    </source>
</evidence>
<reference evidence="3" key="1">
    <citation type="journal article" date="2019" name="Int. J. Syst. Evol. Microbiol.">
        <title>The Global Catalogue of Microorganisms (GCM) 10K type strain sequencing project: providing services to taxonomists for standard genome sequencing and annotation.</title>
        <authorList>
            <consortium name="The Broad Institute Genomics Platform"/>
            <consortium name="The Broad Institute Genome Sequencing Center for Infectious Disease"/>
            <person name="Wu L."/>
            <person name="Ma J."/>
        </authorList>
    </citation>
    <scope>NUCLEOTIDE SEQUENCE [LARGE SCALE GENOMIC DNA]</scope>
    <source>
        <strain evidence="3">JCM 8201</strain>
    </source>
</reference>
<protein>
    <submittedName>
        <fullName evidence="2">CGNR zinc finger domain-containing protein</fullName>
    </submittedName>
</protein>
<feature type="domain" description="Zinc finger CGNR" evidence="1">
    <location>
        <begin position="133"/>
        <end position="164"/>
    </location>
</feature>
<organism evidence="2 3">
    <name type="scientific">Actinocorallia aurantiaca</name>
    <dbReference type="NCBI Taxonomy" id="46204"/>
    <lineage>
        <taxon>Bacteria</taxon>
        <taxon>Bacillati</taxon>
        <taxon>Actinomycetota</taxon>
        <taxon>Actinomycetes</taxon>
        <taxon>Streptosporangiales</taxon>
        <taxon>Thermomonosporaceae</taxon>
        <taxon>Actinocorallia</taxon>
    </lineage>
</organism>
<comment type="caution">
    <text evidence="2">The sequence shown here is derived from an EMBL/GenBank/DDBJ whole genome shotgun (WGS) entry which is preliminary data.</text>
</comment>
<dbReference type="PANTHER" id="PTHR35525">
    <property type="entry name" value="BLL6575 PROTEIN"/>
    <property type="match status" value="1"/>
</dbReference>
<dbReference type="InterPro" id="IPR021005">
    <property type="entry name" value="Znf_CGNR"/>
</dbReference>
<name>A0ABP6GJ00_9ACTN</name>
<dbReference type="Pfam" id="PF07336">
    <property type="entry name" value="ABATE"/>
    <property type="match status" value="1"/>
</dbReference>
<keyword evidence="3" id="KW-1185">Reference proteome</keyword>
<sequence>MDLVSYADLVVELVNTHDPAEDALHDLDSLRALLTPRPHLLGRLTYRDLEAMRQLRQELRGIVEAAVAGEDDRAAEGLNAMLIRHPVHPALSDHDGHPWHLHLTEDGSVPDRYAAGAAMGLAVLIGERGIGALGLCTSRECRNIFFHTGSDRSQRYCSDRCGKRDGGQ</sequence>
<gene>
    <name evidence="2" type="ORF">GCM10010439_14850</name>
</gene>
<dbReference type="RefSeq" id="WP_344449464.1">
    <property type="nucleotide sequence ID" value="NZ_BAAATZ010000006.1"/>
</dbReference>
<dbReference type="InterPro" id="IPR010852">
    <property type="entry name" value="ABATE"/>
</dbReference>
<dbReference type="SUPFAM" id="SSF160904">
    <property type="entry name" value="Jann2411-like"/>
    <property type="match status" value="1"/>
</dbReference>